<dbReference type="SUPFAM" id="SSF140959">
    <property type="entry name" value="Indolic compounds 2,3-dioxygenase-like"/>
    <property type="match status" value="1"/>
</dbReference>
<name>A0ABD6E6L3_9BILA</name>
<keyword evidence="2 4" id="KW-0479">Metal-binding</keyword>
<dbReference type="PANTHER" id="PTHR28657">
    <property type="entry name" value="INDOLEAMINE 2,3-DIOXYGENASE"/>
    <property type="match status" value="1"/>
</dbReference>
<reference evidence="5 6" key="1">
    <citation type="submission" date="2024-08" db="EMBL/GenBank/DDBJ databases">
        <title>Gnathostoma spinigerum genome.</title>
        <authorList>
            <person name="Gonzalez-Bertolin B."/>
            <person name="Monzon S."/>
            <person name="Zaballos A."/>
            <person name="Jimenez P."/>
            <person name="Dekumyoy P."/>
            <person name="Varona S."/>
            <person name="Cuesta I."/>
            <person name="Sumanam S."/>
            <person name="Adisakwattana P."/>
            <person name="Gasser R.B."/>
            <person name="Hernandez-Gonzalez A."/>
            <person name="Young N.D."/>
            <person name="Perteguer M.J."/>
        </authorList>
    </citation>
    <scope>NUCLEOTIDE SEQUENCE [LARGE SCALE GENOMIC DNA]</scope>
    <source>
        <strain evidence="5">AL3</strain>
        <tissue evidence="5">Liver</tissue>
    </source>
</reference>
<evidence type="ECO:0000256" key="2">
    <source>
        <dbReference type="ARBA" id="ARBA00022723"/>
    </source>
</evidence>
<evidence type="ECO:0000256" key="3">
    <source>
        <dbReference type="ARBA" id="ARBA00023004"/>
    </source>
</evidence>
<sequence>MCEIVESVLRKFDVDIEYGFVLRDPLTRLPLEYEQWSKIIDELPELLESGKLDEVIDDLPLISTESLSTDRELRLAHLVLCTLAAAVVWNRGADRPRLSIPQQIATPLLEVCNRIGFKPIVVHASACLANWKRKEGTTGWKAEDMDLIAFRFLRHEGNAWFFTITAQIETEFATALVAIVEVCLSFKSIDYGLLHIQESLAKAQHSLNRMKEHLPPVVFYKGFRQFLSGYTSDKFELQGGIIFEGHSELGPQWLNGGSAAQSSTLHVIDTFIYIDHHGKNKEFLDNQRNYMPPKHRAFIDWVSTNRPSKNEIISAPNYEKTLIALQKFRTDHIKLVTNFIVLQAAHNDEKIGTGGTSFMTLLKEIRDDC</sequence>
<gene>
    <name evidence="5" type="ORF">AB6A40_002452</name>
</gene>
<dbReference type="InterPro" id="IPR037217">
    <property type="entry name" value="Trp/Indoleamine_2_3_dOase-like"/>
</dbReference>
<evidence type="ECO:0000256" key="1">
    <source>
        <dbReference type="ARBA" id="ARBA00007119"/>
    </source>
</evidence>
<dbReference type="Gene3D" id="1.20.58.480">
    <property type="match status" value="1"/>
</dbReference>
<protein>
    <recommendedName>
        <fullName evidence="7">Indoleamine 2,3-dioxygenase</fullName>
    </recommendedName>
</protein>
<comment type="similarity">
    <text evidence="1">Belongs to the indoleamine 2,3-dioxygenase family.</text>
</comment>
<feature type="binding site" description="proximal binding residue" evidence="4">
    <location>
        <position position="332"/>
    </location>
    <ligand>
        <name>heme b</name>
        <dbReference type="ChEBI" id="CHEBI:60344"/>
    </ligand>
    <ligandPart>
        <name>Fe</name>
        <dbReference type="ChEBI" id="CHEBI:18248"/>
    </ligandPart>
</feature>
<dbReference type="GO" id="GO:0016702">
    <property type="term" value="F:oxidoreductase activity, acting on single donors with incorporation of molecular oxygen, incorporation of two atoms of oxygen"/>
    <property type="evidence" value="ECO:0007669"/>
    <property type="project" value="UniProtKB-ARBA"/>
</dbReference>
<keyword evidence="6" id="KW-1185">Reference proteome</keyword>
<accession>A0ABD6E6L3</accession>
<dbReference type="GO" id="GO:0006569">
    <property type="term" value="P:L-tryptophan catabolic process"/>
    <property type="evidence" value="ECO:0007669"/>
    <property type="project" value="UniProtKB-ARBA"/>
</dbReference>
<dbReference type="InterPro" id="IPR000898">
    <property type="entry name" value="Indolamine_dOase"/>
</dbReference>
<comment type="caution">
    <text evidence="5">The sequence shown here is derived from an EMBL/GenBank/DDBJ whole genome shotgun (WGS) entry which is preliminary data.</text>
</comment>
<evidence type="ECO:0008006" key="7">
    <source>
        <dbReference type="Google" id="ProtNLM"/>
    </source>
</evidence>
<keyword evidence="3 4" id="KW-0408">Iron</keyword>
<dbReference type="EMBL" id="JBGFUD010001094">
    <property type="protein sequence ID" value="MFH4975743.1"/>
    <property type="molecule type" value="Genomic_DNA"/>
</dbReference>
<evidence type="ECO:0000313" key="5">
    <source>
        <dbReference type="EMBL" id="MFH4975743.1"/>
    </source>
</evidence>
<dbReference type="Pfam" id="PF01231">
    <property type="entry name" value="IDO"/>
    <property type="match status" value="1"/>
</dbReference>
<dbReference type="GO" id="GO:0046872">
    <property type="term" value="F:metal ion binding"/>
    <property type="evidence" value="ECO:0007669"/>
    <property type="project" value="UniProtKB-KW"/>
</dbReference>
<dbReference type="AlphaFoldDB" id="A0ABD6E6L3"/>
<dbReference type="PANTHER" id="PTHR28657:SF5">
    <property type="entry name" value="INDOLEAMINE 2,3-DIOXYGENASE"/>
    <property type="match status" value="1"/>
</dbReference>
<keyword evidence="4" id="KW-0349">Heme</keyword>
<proteinExistence type="inferred from homology"/>
<organism evidence="5 6">
    <name type="scientific">Gnathostoma spinigerum</name>
    <dbReference type="NCBI Taxonomy" id="75299"/>
    <lineage>
        <taxon>Eukaryota</taxon>
        <taxon>Metazoa</taxon>
        <taxon>Ecdysozoa</taxon>
        <taxon>Nematoda</taxon>
        <taxon>Chromadorea</taxon>
        <taxon>Rhabditida</taxon>
        <taxon>Spirurina</taxon>
        <taxon>Gnathostomatomorpha</taxon>
        <taxon>Gnathostomatoidea</taxon>
        <taxon>Gnathostomatidae</taxon>
        <taxon>Gnathostoma</taxon>
    </lineage>
</organism>
<evidence type="ECO:0000313" key="6">
    <source>
        <dbReference type="Proteomes" id="UP001608902"/>
    </source>
</evidence>
<dbReference type="Proteomes" id="UP001608902">
    <property type="component" value="Unassembled WGS sequence"/>
</dbReference>
<evidence type="ECO:0000256" key="4">
    <source>
        <dbReference type="PIRSR" id="PIRSR600898-1"/>
    </source>
</evidence>